<keyword evidence="6 8" id="KW-1133">Transmembrane helix</keyword>
<dbReference type="InterPro" id="IPR002758">
    <property type="entry name" value="Cation_antiport_E"/>
</dbReference>
<dbReference type="GO" id="GO:0008324">
    <property type="term" value="F:monoatomic cation transmembrane transporter activity"/>
    <property type="evidence" value="ECO:0007669"/>
    <property type="project" value="InterPro"/>
</dbReference>
<evidence type="ECO:0000256" key="7">
    <source>
        <dbReference type="ARBA" id="ARBA00023136"/>
    </source>
</evidence>
<sequence>MIGKRFHIKTFLILYGFWFLLTMNTNPSNIVGGLIVSLLVTYSSYGILYDEKGFVFEFPTFFVVFKYIMILFIEIYKASFELIKTIINNEYSPSIVEVNLELEDPLLITIVANSITLTPGTITVEKKGSKLLVLYIKEDRNNEVENNIKSTFESIFLRKEDNSDIS</sequence>
<dbReference type="Proteomes" id="UP000724672">
    <property type="component" value="Unassembled WGS sequence"/>
</dbReference>
<accession>A0A942Z8K3</accession>
<dbReference type="Pfam" id="PF01899">
    <property type="entry name" value="MNHE"/>
    <property type="match status" value="1"/>
</dbReference>
<keyword evidence="3" id="KW-0050">Antiport</keyword>
<dbReference type="EMBL" id="WSFT01000031">
    <property type="protein sequence ID" value="MBS4538358.1"/>
    <property type="molecule type" value="Genomic_DNA"/>
</dbReference>
<dbReference type="PIRSF" id="PIRSF019239">
    <property type="entry name" value="MrpE"/>
    <property type="match status" value="1"/>
</dbReference>
<evidence type="ECO:0000256" key="8">
    <source>
        <dbReference type="SAM" id="Phobius"/>
    </source>
</evidence>
<keyword evidence="3" id="KW-0813">Transport</keyword>
<evidence type="ECO:0000256" key="2">
    <source>
        <dbReference type="ARBA" id="ARBA00006228"/>
    </source>
</evidence>
<keyword evidence="5 8" id="KW-0812">Transmembrane</keyword>
<evidence type="ECO:0000256" key="1">
    <source>
        <dbReference type="ARBA" id="ARBA00004651"/>
    </source>
</evidence>
<evidence type="ECO:0000313" key="10">
    <source>
        <dbReference type="Proteomes" id="UP000724672"/>
    </source>
</evidence>
<dbReference type="AlphaFoldDB" id="A0A942Z8K3"/>
<evidence type="ECO:0000313" key="9">
    <source>
        <dbReference type="EMBL" id="MBS4538358.1"/>
    </source>
</evidence>
<comment type="similarity">
    <text evidence="2">Belongs to the CPA3 antiporters (TC 2.A.63) subunit E family.</text>
</comment>
<comment type="caution">
    <text evidence="9">The sequence shown here is derived from an EMBL/GenBank/DDBJ whole genome shotgun (WGS) entry which is preliminary data.</text>
</comment>
<dbReference type="GO" id="GO:0015297">
    <property type="term" value="F:antiporter activity"/>
    <property type="evidence" value="ECO:0007669"/>
    <property type="project" value="UniProtKB-KW"/>
</dbReference>
<feature type="transmembrane region" description="Helical" evidence="8">
    <location>
        <begin position="6"/>
        <end position="23"/>
    </location>
</feature>
<name>A0A942Z8K3_9FIRM</name>
<reference evidence="9" key="1">
    <citation type="submission" date="2019-12" db="EMBL/GenBank/DDBJ databases">
        <title>Clostridiaceae gen. nov. sp. nov., isolated from sediment in Xinjiang, China.</title>
        <authorList>
            <person name="Zhang R."/>
        </authorList>
    </citation>
    <scope>NUCLEOTIDE SEQUENCE</scope>
    <source>
        <strain evidence="9">D2Q-11</strain>
    </source>
</reference>
<dbReference type="GO" id="GO:0005886">
    <property type="term" value="C:plasma membrane"/>
    <property type="evidence" value="ECO:0007669"/>
    <property type="project" value="UniProtKB-SubCell"/>
</dbReference>
<keyword evidence="4" id="KW-1003">Cell membrane</keyword>
<feature type="transmembrane region" description="Helical" evidence="8">
    <location>
        <begin position="54"/>
        <end position="76"/>
    </location>
</feature>
<comment type="subcellular location">
    <subcellularLocation>
        <location evidence="1">Cell membrane</location>
        <topology evidence="1">Multi-pass membrane protein</topology>
    </subcellularLocation>
</comment>
<dbReference type="PANTHER" id="PTHR34584:SF1">
    <property type="entry name" value="NA(+)_H(+) ANTIPORTER SUBUNIT E1"/>
    <property type="match status" value="1"/>
</dbReference>
<gene>
    <name evidence="9" type="ORF">GOQ27_07770</name>
</gene>
<evidence type="ECO:0000256" key="5">
    <source>
        <dbReference type="ARBA" id="ARBA00022692"/>
    </source>
</evidence>
<evidence type="ECO:0000256" key="6">
    <source>
        <dbReference type="ARBA" id="ARBA00022989"/>
    </source>
</evidence>
<proteinExistence type="inferred from homology"/>
<organism evidence="9 10">
    <name type="scientific">Anaeromonas frigoriresistens</name>
    <dbReference type="NCBI Taxonomy" id="2683708"/>
    <lineage>
        <taxon>Bacteria</taxon>
        <taxon>Bacillati</taxon>
        <taxon>Bacillota</taxon>
        <taxon>Tissierellia</taxon>
        <taxon>Tissierellales</taxon>
        <taxon>Thermohalobacteraceae</taxon>
        <taxon>Anaeromonas</taxon>
    </lineage>
</organism>
<dbReference type="PANTHER" id="PTHR34584">
    <property type="entry name" value="NA(+)/H(+) ANTIPORTER SUBUNIT E1"/>
    <property type="match status" value="1"/>
</dbReference>
<evidence type="ECO:0000256" key="4">
    <source>
        <dbReference type="ARBA" id="ARBA00022475"/>
    </source>
</evidence>
<keyword evidence="7 8" id="KW-0472">Membrane</keyword>
<protein>
    <submittedName>
        <fullName evidence="9">Na+/H+ antiporter subunit E</fullName>
    </submittedName>
</protein>
<dbReference type="RefSeq" id="WP_203366282.1">
    <property type="nucleotide sequence ID" value="NZ_WSFT01000031.1"/>
</dbReference>
<evidence type="ECO:0000256" key="3">
    <source>
        <dbReference type="ARBA" id="ARBA00022449"/>
    </source>
</evidence>
<keyword evidence="10" id="KW-1185">Reference proteome</keyword>